<gene>
    <name evidence="2" type="ORF">BCR37DRAFT_377037</name>
</gene>
<evidence type="ECO:0000256" key="1">
    <source>
        <dbReference type="SAM" id="SignalP"/>
    </source>
</evidence>
<dbReference type="Proteomes" id="UP000193685">
    <property type="component" value="Unassembled WGS sequence"/>
</dbReference>
<dbReference type="RefSeq" id="XP_040727597.1">
    <property type="nucleotide sequence ID" value="XM_040868719.1"/>
</dbReference>
<feature type="signal peptide" evidence="1">
    <location>
        <begin position="1"/>
        <end position="15"/>
    </location>
</feature>
<evidence type="ECO:0000313" key="3">
    <source>
        <dbReference type="Proteomes" id="UP000193685"/>
    </source>
</evidence>
<feature type="chain" id="PRO_5012440738" evidence="1">
    <location>
        <begin position="16"/>
        <end position="168"/>
    </location>
</feature>
<evidence type="ECO:0000313" key="2">
    <source>
        <dbReference type="EMBL" id="ORY86415.1"/>
    </source>
</evidence>
<keyword evidence="1" id="KW-0732">Signal</keyword>
<proteinExistence type="predicted"/>
<protein>
    <submittedName>
        <fullName evidence="2">Uncharacterized protein</fullName>
    </submittedName>
</protein>
<organism evidence="2 3">
    <name type="scientific">Protomyces lactucae-debilis</name>
    <dbReference type="NCBI Taxonomy" id="2754530"/>
    <lineage>
        <taxon>Eukaryota</taxon>
        <taxon>Fungi</taxon>
        <taxon>Dikarya</taxon>
        <taxon>Ascomycota</taxon>
        <taxon>Taphrinomycotina</taxon>
        <taxon>Taphrinomycetes</taxon>
        <taxon>Taphrinales</taxon>
        <taxon>Protomycetaceae</taxon>
        <taxon>Protomyces</taxon>
    </lineage>
</organism>
<name>A0A1Y2FUN7_PROLT</name>
<reference evidence="2 3" key="1">
    <citation type="submission" date="2016-07" db="EMBL/GenBank/DDBJ databases">
        <title>Pervasive Adenine N6-methylation of Active Genes in Fungi.</title>
        <authorList>
            <consortium name="DOE Joint Genome Institute"/>
            <person name="Mondo S.J."/>
            <person name="Dannebaum R.O."/>
            <person name="Kuo R.C."/>
            <person name="Labutti K."/>
            <person name="Haridas S."/>
            <person name="Kuo A."/>
            <person name="Salamov A."/>
            <person name="Ahrendt S.R."/>
            <person name="Lipzen A."/>
            <person name="Sullivan W."/>
            <person name="Andreopoulos W.B."/>
            <person name="Clum A."/>
            <person name="Lindquist E."/>
            <person name="Daum C."/>
            <person name="Ramamoorthy G.K."/>
            <person name="Gryganskyi A."/>
            <person name="Culley D."/>
            <person name="Magnuson J.K."/>
            <person name="James T.Y."/>
            <person name="O'Malley M.A."/>
            <person name="Stajich J.E."/>
            <person name="Spatafora J.W."/>
            <person name="Visel A."/>
            <person name="Grigoriev I.V."/>
        </authorList>
    </citation>
    <scope>NUCLEOTIDE SEQUENCE [LARGE SCALE GENOMIC DNA]</scope>
    <source>
        <strain evidence="2 3">12-1054</strain>
    </source>
</reference>
<dbReference type="EMBL" id="MCFI01000003">
    <property type="protein sequence ID" value="ORY86415.1"/>
    <property type="molecule type" value="Genomic_DNA"/>
</dbReference>
<comment type="caution">
    <text evidence="2">The sequence shown here is derived from an EMBL/GenBank/DDBJ whole genome shotgun (WGS) entry which is preliminary data.</text>
</comment>
<keyword evidence="3" id="KW-1185">Reference proteome</keyword>
<accession>A0A1Y2FUN7</accession>
<dbReference type="GeneID" id="63785318"/>
<sequence length="168" mass="16686">MFTLILTSMAAMAYAQVPIITLNPNVLLPLSSTPSVVVPSSSVALPIFTNTGAPTTITLPLNASPPTQVASILPISVPAAVISPITSTITQTICAVCSSTPVASILPVVVVPATLARNSTPTSGYTGPIRSGGSNSTLVQASGAGNFGAGTFAFSAGLLAASCFTLLL</sequence>
<dbReference type="AlphaFoldDB" id="A0A1Y2FUN7"/>